<accession>A0A8J4BK36</accession>
<reference evidence="3" key="1">
    <citation type="journal article" date="2021" name="Proc. Natl. Acad. Sci. U.S.A.">
        <title>Three genomes in the algal genus Volvox reveal the fate of a haploid sex-determining region after a transition to homothallism.</title>
        <authorList>
            <person name="Yamamoto K."/>
            <person name="Hamaji T."/>
            <person name="Kawai-Toyooka H."/>
            <person name="Matsuzaki R."/>
            <person name="Takahashi F."/>
            <person name="Nishimura Y."/>
            <person name="Kawachi M."/>
            <person name="Noguchi H."/>
            <person name="Minakuchi Y."/>
            <person name="Umen J.G."/>
            <person name="Toyoda A."/>
            <person name="Nozaki H."/>
        </authorList>
    </citation>
    <scope>NUCLEOTIDE SEQUENCE</scope>
    <source>
        <strain evidence="3">NIES-3780</strain>
    </source>
</reference>
<keyword evidence="4" id="KW-1185">Reference proteome</keyword>
<feature type="signal peptide" evidence="2">
    <location>
        <begin position="1"/>
        <end position="18"/>
    </location>
</feature>
<evidence type="ECO:0000313" key="3">
    <source>
        <dbReference type="EMBL" id="GIL63364.1"/>
    </source>
</evidence>
<keyword evidence="1" id="KW-0472">Membrane</keyword>
<dbReference type="EMBL" id="BNCO01000057">
    <property type="protein sequence ID" value="GIL63364.1"/>
    <property type="molecule type" value="Genomic_DNA"/>
</dbReference>
<evidence type="ECO:0000313" key="4">
    <source>
        <dbReference type="Proteomes" id="UP000747399"/>
    </source>
</evidence>
<feature type="non-terminal residue" evidence="3">
    <location>
        <position position="139"/>
    </location>
</feature>
<feature type="transmembrane region" description="Helical" evidence="1">
    <location>
        <begin position="87"/>
        <end position="110"/>
    </location>
</feature>
<evidence type="ECO:0000256" key="2">
    <source>
        <dbReference type="SAM" id="SignalP"/>
    </source>
</evidence>
<evidence type="ECO:0000256" key="1">
    <source>
        <dbReference type="SAM" id="Phobius"/>
    </source>
</evidence>
<dbReference type="AlphaFoldDB" id="A0A8J4BK36"/>
<keyword evidence="2" id="KW-0732">Signal</keyword>
<keyword evidence="1" id="KW-1133">Transmembrane helix</keyword>
<feature type="transmembrane region" description="Helical" evidence="1">
    <location>
        <begin position="58"/>
        <end position="81"/>
    </location>
</feature>
<keyword evidence="1" id="KW-0812">Transmembrane</keyword>
<feature type="non-terminal residue" evidence="3">
    <location>
        <position position="1"/>
    </location>
</feature>
<sequence>KLSFHLLDLVLCFNQVLAVQVAVRAHGLVQVLLLLKFGLALHNALLQIDDCHLAQLHLLQGLHVLGGCLAGLNAILFALLLQLVNQLGLLLGLRLISLDLLLQVALGVLVDLDKINLLLGRVLGLPGQGIAEQADSTMI</sequence>
<protein>
    <recommendedName>
        <fullName evidence="5">Secreted protein</fullName>
    </recommendedName>
</protein>
<comment type="caution">
    <text evidence="3">The sequence shown here is derived from an EMBL/GenBank/DDBJ whole genome shotgun (WGS) entry which is preliminary data.</text>
</comment>
<name>A0A8J4BK36_9CHLO</name>
<evidence type="ECO:0008006" key="5">
    <source>
        <dbReference type="Google" id="ProtNLM"/>
    </source>
</evidence>
<organism evidence="3 4">
    <name type="scientific">Volvox africanus</name>
    <dbReference type="NCBI Taxonomy" id="51714"/>
    <lineage>
        <taxon>Eukaryota</taxon>
        <taxon>Viridiplantae</taxon>
        <taxon>Chlorophyta</taxon>
        <taxon>core chlorophytes</taxon>
        <taxon>Chlorophyceae</taxon>
        <taxon>CS clade</taxon>
        <taxon>Chlamydomonadales</taxon>
        <taxon>Volvocaceae</taxon>
        <taxon>Volvox</taxon>
    </lineage>
</organism>
<proteinExistence type="predicted"/>
<gene>
    <name evidence="3" type="ORF">Vafri_17431</name>
</gene>
<feature type="chain" id="PRO_5035217589" description="Secreted protein" evidence="2">
    <location>
        <begin position="19"/>
        <end position="139"/>
    </location>
</feature>
<dbReference type="Proteomes" id="UP000747399">
    <property type="component" value="Unassembled WGS sequence"/>
</dbReference>